<comment type="pathway">
    <text evidence="1">Cofactor biosynthesis; adenosylcobalamin biosynthesis.</text>
</comment>
<keyword evidence="8" id="KW-1185">Reference proteome</keyword>
<keyword evidence="5" id="KW-0949">S-adenosyl-L-methionine</keyword>
<dbReference type="PANTHER" id="PTHR43182:SF1">
    <property type="entry name" value="COBALT-PRECORRIN-7 C(5)-METHYLTRANSFERASE"/>
    <property type="match status" value="1"/>
</dbReference>
<dbReference type="InterPro" id="IPR014008">
    <property type="entry name" value="Cbl_synth_MTase_CbiT"/>
</dbReference>
<evidence type="ECO:0000256" key="4">
    <source>
        <dbReference type="ARBA" id="ARBA00022679"/>
    </source>
</evidence>
<dbReference type="Gene3D" id="3.40.1010.10">
    <property type="entry name" value="Cobalt-precorrin-4 Transmethylase, Domain 1"/>
    <property type="match status" value="1"/>
</dbReference>
<evidence type="ECO:0000259" key="6">
    <source>
        <dbReference type="Pfam" id="PF00590"/>
    </source>
</evidence>
<keyword evidence="2" id="KW-0169">Cobalamin biosynthesis</keyword>
<evidence type="ECO:0000313" key="8">
    <source>
        <dbReference type="Proteomes" id="UP001518989"/>
    </source>
</evidence>
<dbReference type="PANTHER" id="PTHR43182">
    <property type="entry name" value="COBALT-PRECORRIN-6B C(15)-METHYLTRANSFERASE (DECARBOXYLATING)"/>
    <property type="match status" value="1"/>
</dbReference>
<dbReference type="InterPro" id="IPR050714">
    <property type="entry name" value="Cobalamin_biosynth_MTase"/>
</dbReference>
<dbReference type="SUPFAM" id="SSF53790">
    <property type="entry name" value="Tetrapyrrole methylase"/>
    <property type="match status" value="1"/>
</dbReference>
<dbReference type="InterPro" id="IPR029063">
    <property type="entry name" value="SAM-dependent_MTases_sf"/>
</dbReference>
<evidence type="ECO:0000256" key="1">
    <source>
        <dbReference type="ARBA" id="ARBA00004953"/>
    </source>
</evidence>
<dbReference type="Pfam" id="PF01135">
    <property type="entry name" value="PCMT"/>
    <property type="match status" value="1"/>
</dbReference>
<sequence length="403" mass="40982">MTRDGSPQWLAVLGIGEDGVEGLSPAAQALLRGAAVVYGGRRHLALAAGLIGGEARAWASPMEDSYAALLAEAPRPVVVLASGDPFCFGVGSVLARLVPGLLCIPAPSAFALACARLGWAMQDCATVSFCGRPLAALRPLLQPGARILALSADAATPAAVAALLRDGGFGPTRMHVLEALGGANERIGSTTAAEFAATPGALNMLALEVVVAPGARVIPLAAGLPDAFFEHDGQITRSEIRAMTLAALAPRQGELLWDIGCGSGSVSIEWLLRHPANMAIGLERNAARAARAARNALALGVPRLQLVQAAAPGGLAGLPPPDAVFIGGGCDGAVLDAAWAALSPGGRLVANAVTVETEALFLARHAGFGARLTRIALSRMDAVGTRHGFRPGMAVTQFVAVKP</sequence>
<dbReference type="Gene3D" id="3.40.50.150">
    <property type="entry name" value="Vaccinia Virus protein VP39"/>
    <property type="match status" value="1"/>
</dbReference>
<evidence type="ECO:0000313" key="7">
    <source>
        <dbReference type="EMBL" id="MBO1080574.1"/>
    </source>
</evidence>
<dbReference type="NCBIfam" id="TIGR02467">
    <property type="entry name" value="CbiE"/>
    <property type="match status" value="1"/>
</dbReference>
<keyword evidence="3" id="KW-0489">Methyltransferase</keyword>
<accession>A0ABS3KSY3</accession>
<name>A0ABS3KSY3_9PROT</name>
<dbReference type="InterPro" id="IPR000878">
    <property type="entry name" value="4pyrrol_Mease"/>
</dbReference>
<dbReference type="EMBL" id="JACTNG010000009">
    <property type="protein sequence ID" value="MBO1080574.1"/>
    <property type="molecule type" value="Genomic_DNA"/>
</dbReference>
<comment type="caution">
    <text evidence="7">The sequence shown here is derived from an EMBL/GenBank/DDBJ whole genome shotgun (WGS) entry which is preliminary data.</text>
</comment>
<gene>
    <name evidence="7" type="primary">cbiE</name>
    <name evidence="7" type="ORF">IAI61_16135</name>
</gene>
<dbReference type="Pfam" id="PF00590">
    <property type="entry name" value="TP_methylase"/>
    <property type="match status" value="1"/>
</dbReference>
<evidence type="ECO:0000256" key="5">
    <source>
        <dbReference type="ARBA" id="ARBA00022691"/>
    </source>
</evidence>
<dbReference type="InterPro" id="IPR035996">
    <property type="entry name" value="4pyrrol_Methylase_sf"/>
</dbReference>
<dbReference type="Proteomes" id="UP001518989">
    <property type="component" value="Unassembled WGS sequence"/>
</dbReference>
<feature type="domain" description="Tetrapyrrole methylase" evidence="6">
    <location>
        <begin position="10"/>
        <end position="195"/>
    </location>
</feature>
<protein>
    <submittedName>
        <fullName evidence="7">Precorrin-6y C5,15-methyltransferase (Decarboxylating) subunit CbiE</fullName>
    </submittedName>
</protein>
<proteinExistence type="predicted"/>
<organism evidence="7 8">
    <name type="scientific">Roseomonas haemaphysalidis</name>
    <dbReference type="NCBI Taxonomy" id="2768162"/>
    <lineage>
        <taxon>Bacteria</taxon>
        <taxon>Pseudomonadati</taxon>
        <taxon>Pseudomonadota</taxon>
        <taxon>Alphaproteobacteria</taxon>
        <taxon>Acetobacterales</taxon>
        <taxon>Roseomonadaceae</taxon>
        <taxon>Roseomonas</taxon>
    </lineage>
</organism>
<dbReference type="InterPro" id="IPR014777">
    <property type="entry name" value="4pyrrole_Mease_sub1"/>
</dbReference>
<dbReference type="NCBIfam" id="TIGR02469">
    <property type="entry name" value="CbiT"/>
    <property type="match status" value="1"/>
</dbReference>
<dbReference type="InterPro" id="IPR012818">
    <property type="entry name" value="CbiE"/>
</dbReference>
<dbReference type="RefSeq" id="WP_207418631.1">
    <property type="nucleotide sequence ID" value="NZ_CP061177.1"/>
</dbReference>
<evidence type="ECO:0000256" key="2">
    <source>
        <dbReference type="ARBA" id="ARBA00022573"/>
    </source>
</evidence>
<dbReference type="CDD" id="cd11644">
    <property type="entry name" value="Precorrin-6Y-MT"/>
    <property type="match status" value="1"/>
</dbReference>
<evidence type="ECO:0000256" key="3">
    <source>
        <dbReference type="ARBA" id="ARBA00022603"/>
    </source>
</evidence>
<reference evidence="7 8" key="1">
    <citation type="submission" date="2020-09" db="EMBL/GenBank/DDBJ databases">
        <title>Roseomonas.</title>
        <authorList>
            <person name="Zhu W."/>
        </authorList>
    </citation>
    <scope>NUCLEOTIDE SEQUENCE [LARGE SCALE GENOMIC DNA]</scope>
    <source>
        <strain evidence="7 8">573</strain>
    </source>
</reference>
<keyword evidence="4" id="KW-0808">Transferase</keyword>
<dbReference type="SUPFAM" id="SSF53335">
    <property type="entry name" value="S-adenosyl-L-methionine-dependent methyltransferases"/>
    <property type="match status" value="1"/>
</dbReference>
<dbReference type="InterPro" id="IPR006365">
    <property type="entry name" value="Cbl_synth_CobL"/>
</dbReference>
<dbReference type="PIRSF" id="PIRSF036428">
    <property type="entry name" value="CobL"/>
    <property type="match status" value="1"/>
</dbReference>